<evidence type="ECO:0000313" key="1">
    <source>
        <dbReference type="EMBL" id="AEB12332.1"/>
    </source>
</evidence>
<protein>
    <submittedName>
        <fullName evidence="1">Uncharacterized protein</fullName>
    </submittedName>
</protein>
<dbReference type="AlphaFoldDB" id="F2NQW8"/>
<reference evidence="1 2" key="1">
    <citation type="journal article" date="2012" name="Stand. Genomic Sci.">
        <title>Complete genome sequence of the aerobic, heterotroph Marinithermus hydrothermalis type strain (T1(T)) from a deep-sea hydrothermal vent chimney.</title>
        <authorList>
            <person name="Copeland A."/>
            <person name="Gu W."/>
            <person name="Yasawong M."/>
            <person name="Lapidus A."/>
            <person name="Lucas S."/>
            <person name="Deshpande S."/>
            <person name="Pagani I."/>
            <person name="Tapia R."/>
            <person name="Cheng J.F."/>
            <person name="Goodwin L.A."/>
            <person name="Pitluck S."/>
            <person name="Liolios K."/>
            <person name="Ivanova N."/>
            <person name="Mavromatis K."/>
            <person name="Mikhailova N."/>
            <person name="Pati A."/>
            <person name="Chen A."/>
            <person name="Palaniappan K."/>
            <person name="Land M."/>
            <person name="Pan C."/>
            <person name="Brambilla E.M."/>
            <person name="Rohde M."/>
            <person name="Tindall B.J."/>
            <person name="Sikorski J."/>
            <person name="Goker M."/>
            <person name="Detter J.C."/>
            <person name="Bristow J."/>
            <person name="Eisen J.A."/>
            <person name="Markowitz V."/>
            <person name="Hugenholtz P."/>
            <person name="Kyrpides N.C."/>
            <person name="Klenk H.P."/>
            <person name="Woyke T."/>
        </authorList>
    </citation>
    <scope>NUCLEOTIDE SEQUENCE [LARGE SCALE GENOMIC DNA]</scope>
    <source>
        <strain evidence="2">DSM 14884 / JCM 11576 / T1</strain>
    </source>
</reference>
<dbReference type="HOGENOM" id="CLU_3312429_0_0_0"/>
<dbReference type="KEGG" id="mhd:Marky_1597"/>
<gene>
    <name evidence="1" type="ordered locus">Marky_1597</name>
</gene>
<dbReference type="EMBL" id="CP002630">
    <property type="protein sequence ID" value="AEB12332.1"/>
    <property type="molecule type" value="Genomic_DNA"/>
</dbReference>
<evidence type="ECO:0000313" key="2">
    <source>
        <dbReference type="Proteomes" id="UP000007030"/>
    </source>
</evidence>
<organism evidence="1 2">
    <name type="scientific">Marinithermus hydrothermalis (strain DSM 14884 / JCM 11576 / T1)</name>
    <dbReference type="NCBI Taxonomy" id="869210"/>
    <lineage>
        <taxon>Bacteria</taxon>
        <taxon>Thermotogati</taxon>
        <taxon>Deinococcota</taxon>
        <taxon>Deinococci</taxon>
        <taxon>Thermales</taxon>
        <taxon>Thermaceae</taxon>
        <taxon>Marinithermus</taxon>
    </lineage>
</organism>
<keyword evidence="2" id="KW-1185">Reference proteome</keyword>
<dbReference type="STRING" id="869210.Marky_1597"/>
<proteinExistence type="predicted"/>
<sequence>MYEVSETITELKSHHNIYFECEQRRKILVYILRSPTRRW</sequence>
<dbReference type="Proteomes" id="UP000007030">
    <property type="component" value="Chromosome"/>
</dbReference>
<accession>F2NQW8</accession>
<name>F2NQW8_MARHT</name>